<dbReference type="Gene3D" id="3.30.420.10">
    <property type="entry name" value="Ribonuclease H-like superfamily/Ribonuclease H"/>
    <property type="match status" value="1"/>
</dbReference>
<keyword evidence="10" id="KW-1185">Reference proteome</keyword>
<dbReference type="EMBL" id="JAIVGD010000001">
    <property type="protein sequence ID" value="KAH0781173.1"/>
    <property type="molecule type" value="Genomic_DNA"/>
</dbReference>
<dbReference type="InterPro" id="IPR041373">
    <property type="entry name" value="RT_RNaseH"/>
</dbReference>
<dbReference type="Pfam" id="PF08284">
    <property type="entry name" value="RVP_2"/>
    <property type="match status" value="1"/>
</dbReference>
<protein>
    <recommendedName>
        <fullName evidence="8">Integrase catalytic domain-containing protein</fullName>
    </recommendedName>
</protein>
<dbReference type="InterPro" id="IPR043502">
    <property type="entry name" value="DNA/RNA_pol_sf"/>
</dbReference>
<evidence type="ECO:0000256" key="3">
    <source>
        <dbReference type="ARBA" id="ARBA00022722"/>
    </source>
</evidence>
<evidence type="ECO:0000256" key="2">
    <source>
        <dbReference type="ARBA" id="ARBA00022695"/>
    </source>
</evidence>
<accession>A0ABQ7WKE2</accession>
<keyword evidence="6" id="KW-0695">RNA-directed DNA polymerase</keyword>
<comment type="caution">
    <text evidence="9">The sequence shown here is derived from an EMBL/GenBank/DDBJ whole genome shotgun (WGS) entry which is preliminary data.</text>
</comment>
<evidence type="ECO:0000256" key="6">
    <source>
        <dbReference type="ARBA" id="ARBA00022918"/>
    </source>
</evidence>
<feature type="domain" description="Integrase catalytic" evidence="8">
    <location>
        <begin position="678"/>
        <end position="838"/>
    </location>
</feature>
<reference evidence="9 10" key="1">
    <citation type="journal article" date="2021" name="bioRxiv">
        <title>Chromosome-scale and haplotype-resolved genome assembly of a tetraploid potato cultivar.</title>
        <authorList>
            <person name="Sun H."/>
            <person name="Jiao W.-B."/>
            <person name="Krause K."/>
            <person name="Campoy J.A."/>
            <person name="Goel M."/>
            <person name="Folz-Donahue K."/>
            <person name="Kukat C."/>
            <person name="Huettel B."/>
            <person name="Schneeberger K."/>
        </authorList>
    </citation>
    <scope>NUCLEOTIDE SEQUENCE [LARGE SCALE GENOMIC DNA]</scope>
    <source>
        <strain evidence="9">SolTubOtavaFocal</strain>
        <tissue evidence="9">Leaves</tissue>
    </source>
</reference>
<dbReference type="SUPFAM" id="SSF53098">
    <property type="entry name" value="Ribonuclease H-like"/>
    <property type="match status" value="1"/>
</dbReference>
<proteinExistence type="predicted"/>
<dbReference type="InterPro" id="IPR021109">
    <property type="entry name" value="Peptidase_aspartic_dom_sf"/>
</dbReference>
<evidence type="ECO:0000313" key="10">
    <source>
        <dbReference type="Proteomes" id="UP000826656"/>
    </source>
</evidence>
<keyword evidence="4" id="KW-0255">Endonuclease</keyword>
<keyword evidence="2" id="KW-0548">Nucleotidyltransferase</keyword>
<sequence length="1067" mass="121894">MVNTRSSTSQSQEDTPNVETLAQQLSAIASKLNTIDSLAADVASLKVQTSHIQQEETSYRTRNRGKSANVWQGEEEDIDNTGWPRNPHRRPYTKMDFPRFEGGDPRGWILKAEKYFCYYQTPDEHKVDIAAMYLEGDALDHFSWINRERTLLYWEELVKALQENYGPAEFQNPDEHLCSIRQTGSIQEYRQEFAKRSSRVTDWPDHCLLGVFMNGLKEELKSDVRIHKPRTVYKAMSLAMEFEQKVSSNHGHKSQWSNLSRSNTIQTGSAHDVPYQSVGNQHISRTNSNSAQMSPRPSPNRAWEIEKQSRIAKGLCFRCNEKFAPGHRCKTASLTLMEANDNIEGGESGEQMSSDIIDDDAGTNDLAEISFHAFLGNTTGTTMKLQGTLNGRKVLLLVDSGSSHNFISEKIVEELQLPAQVVPYFGVQIGNGDIIRCNRLCQNLVVKFPGLTIDQDFYPFSVGGADLVLGIKWLASLNTVQLNWNEMFLIFNLNGKRYKLQGVPQESNAPVAFQYFSKEADTSALQKWKHYLLGHHFYVRTDHCSLKYLLSQCITTNEQQRLLMKLLPFDFTIVYKAGKDNLGADSLSRRPLNAEFLALAIPVPMDFSNWKNVLQADTYTREIIQAIHHDPFLQPDFHLVDQKLYFKERLVVPEQASIRQKLLSESHDTPFAGHGGYLKTLKIWEDVSLDFIVGLPKSGGFDTILVVVDRLSKYSHFIPLSHPYTAKIVAKVFCREIVRLHGIPRSILSDRDVIFLSAFWQELFRLSQTRLRMGTSYHPQSNGQTEVVNRCLESYLRCFVMEQPHIWSQYLPWAEFSFNTGFHSSTETTPFKVVYGRDPPSISPYVHGETRIAELEEQLLNRDAMLNILKDNLLKAQTRMKQQANSHRRDVTFQVGDSVFLRVQPYRQRSLAYHRCEKLSPRFFGPYKIIRCVGPVAYELELPASSKVHPIFHVSLLRPAHGQQAVIPPAPLPLNEDWELTISPAKILAHRWVKEAGSSSLELLIHWVDRPLEEASWENYDLIADQFPSFRLEDKATFQGGCTDTNAPLRTYSRRKYRRAACGDNLS</sequence>
<dbReference type="PROSITE" id="PS00141">
    <property type="entry name" value="ASP_PROTEASE"/>
    <property type="match status" value="1"/>
</dbReference>
<dbReference type="InterPro" id="IPR001969">
    <property type="entry name" value="Aspartic_peptidase_AS"/>
</dbReference>
<dbReference type="InterPro" id="IPR036397">
    <property type="entry name" value="RNaseH_sf"/>
</dbReference>
<evidence type="ECO:0000313" key="9">
    <source>
        <dbReference type="EMBL" id="KAH0781173.1"/>
    </source>
</evidence>
<name>A0ABQ7WKE2_SOLTU</name>
<dbReference type="SUPFAM" id="SSF56672">
    <property type="entry name" value="DNA/RNA polymerases"/>
    <property type="match status" value="1"/>
</dbReference>
<evidence type="ECO:0000256" key="1">
    <source>
        <dbReference type="ARBA" id="ARBA00022679"/>
    </source>
</evidence>
<dbReference type="Pfam" id="PF03732">
    <property type="entry name" value="Retrotrans_gag"/>
    <property type="match status" value="1"/>
</dbReference>
<keyword evidence="1" id="KW-0808">Transferase</keyword>
<dbReference type="InterPro" id="IPR050951">
    <property type="entry name" value="Retrovirus_Pol_polyprotein"/>
</dbReference>
<dbReference type="Proteomes" id="UP000826656">
    <property type="component" value="Unassembled WGS sequence"/>
</dbReference>
<dbReference type="CDD" id="cd09274">
    <property type="entry name" value="RNase_HI_RT_Ty3"/>
    <property type="match status" value="1"/>
</dbReference>
<keyword evidence="3" id="KW-0540">Nuclease</keyword>
<dbReference type="InterPro" id="IPR005162">
    <property type="entry name" value="Retrotrans_gag_dom"/>
</dbReference>
<dbReference type="InterPro" id="IPR056924">
    <property type="entry name" value="SH3_Tf2-1"/>
</dbReference>
<gene>
    <name evidence="9" type="ORF">KY290_000771</name>
</gene>
<dbReference type="InterPro" id="IPR001584">
    <property type="entry name" value="Integrase_cat-core"/>
</dbReference>
<keyword evidence="5" id="KW-0378">Hydrolase</keyword>
<dbReference type="Gene3D" id="2.40.70.10">
    <property type="entry name" value="Acid Proteases"/>
    <property type="match status" value="1"/>
</dbReference>
<evidence type="ECO:0000256" key="5">
    <source>
        <dbReference type="ARBA" id="ARBA00022801"/>
    </source>
</evidence>
<dbReference type="Pfam" id="PF24626">
    <property type="entry name" value="SH3_Tf2-1"/>
    <property type="match status" value="1"/>
</dbReference>
<dbReference type="InterPro" id="IPR016197">
    <property type="entry name" value="Chromo-like_dom_sf"/>
</dbReference>
<dbReference type="PANTHER" id="PTHR37984:SF5">
    <property type="entry name" value="PROTEIN NYNRIN-LIKE"/>
    <property type="match status" value="1"/>
</dbReference>
<evidence type="ECO:0000259" key="8">
    <source>
        <dbReference type="PROSITE" id="PS50994"/>
    </source>
</evidence>
<dbReference type="PROSITE" id="PS50994">
    <property type="entry name" value="INTEGRASE"/>
    <property type="match status" value="1"/>
</dbReference>
<feature type="region of interest" description="Disordered" evidence="7">
    <location>
        <begin position="56"/>
        <end position="87"/>
    </location>
</feature>
<organism evidence="9 10">
    <name type="scientific">Solanum tuberosum</name>
    <name type="common">Potato</name>
    <dbReference type="NCBI Taxonomy" id="4113"/>
    <lineage>
        <taxon>Eukaryota</taxon>
        <taxon>Viridiplantae</taxon>
        <taxon>Streptophyta</taxon>
        <taxon>Embryophyta</taxon>
        <taxon>Tracheophyta</taxon>
        <taxon>Spermatophyta</taxon>
        <taxon>Magnoliopsida</taxon>
        <taxon>eudicotyledons</taxon>
        <taxon>Gunneridae</taxon>
        <taxon>Pentapetalae</taxon>
        <taxon>asterids</taxon>
        <taxon>lamiids</taxon>
        <taxon>Solanales</taxon>
        <taxon>Solanaceae</taxon>
        <taxon>Solanoideae</taxon>
        <taxon>Solaneae</taxon>
        <taxon>Solanum</taxon>
    </lineage>
</organism>
<evidence type="ECO:0000256" key="7">
    <source>
        <dbReference type="SAM" id="MobiDB-lite"/>
    </source>
</evidence>
<dbReference type="SUPFAM" id="SSF54160">
    <property type="entry name" value="Chromo domain-like"/>
    <property type="match status" value="1"/>
</dbReference>
<dbReference type="SUPFAM" id="SSF50630">
    <property type="entry name" value="Acid proteases"/>
    <property type="match status" value="1"/>
</dbReference>
<evidence type="ECO:0000256" key="4">
    <source>
        <dbReference type="ARBA" id="ARBA00022759"/>
    </source>
</evidence>
<dbReference type="InterPro" id="IPR012337">
    <property type="entry name" value="RNaseH-like_sf"/>
</dbReference>
<dbReference type="PANTHER" id="PTHR37984">
    <property type="entry name" value="PROTEIN CBG26694"/>
    <property type="match status" value="1"/>
</dbReference>
<dbReference type="Pfam" id="PF17917">
    <property type="entry name" value="RT_RNaseH"/>
    <property type="match status" value="1"/>
</dbReference>
<dbReference type="CDD" id="cd00303">
    <property type="entry name" value="retropepsin_like"/>
    <property type="match status" value="1"/>
</dbReference>